<proteinExistence type="predicted"/>
<sequence>MCKEQRRFSKLWRIRTIETYLYGVLSCCLRSRFPRSSNRSLPRRSLS</sequence>
<protein>
    <submittedName>
        <fullName evidence="1">Uncharacterized protein</fullName>
    </submittedName>
</protein>
<dbReference type="AlphaFoldDB" id="A0A0E9XBW6"/>
<reference evidence="1" key="2">
    <citation type="journal article" date="2015" name="Fish Shellfish Immunol.">
        <title>Early steps in the European eel (Anguilla anguilla)-Vibrio vulnificus interaction in the gills: Role of the RtxA13 toxin.</title>
        <authorList>
            <person name="Callol A."/>
            <person name="Pajuelo D."/>
            <person name="Ebbesson L."/>
            <person name="Teles M."/>
            <person name="MacKenzie S."/>
            <person name="Amaro C."/>
        </authorList>
    </citation>
    <scope>NUCLEOTIDE SEQUENCE</scope>
</reference>
<accession>A0A0E9XBW6</accession>
<organism evidence="1">
    <name type="scientific">Anguilla anguilla</name>
    <name type="common">European freshwater eel</name>
    <name type="synonym">Muraena anguilla</name>
    <dbReference type="NCBI Taxonomy" id="7936"/>
    <lineage>
        <taxon>Eukaryota</taxon>
        <taxon>Metazoa</taxon>
        <taxon>Chordata</taxon>
        <taxon>Craniata</taxon>
        <taxon>Vertebrata</taxon>
        <taxon>Euteleostomi</taxon>
        <taxon>Actinopterygii</taxon>
        <taxon>Neopterygii</taxon>
        <taxon>Teleostei</taxon>
        <taxon>Anguilliformes</taxon>
        <taxon>Anguillidae</taxon>
        <taxon>Anguilla</taxon>
    </lineage>
</organism>
<reference evidence="1" key="1">
    <citation type="submission" date="2014-11" db="EMBL/GenBank/DDBJ databases">
        <authorList>
            <person name="Amaro Gonzalez C."/>
        </authorList>
    </citation>
    <scope>NUCLEOTIDE SEQUENCE</scope>
</reference>
<evidence type="ECO:0000313" key="1">
    <source>
        <dbReference type="EMBL" id="JAH99310.1"/>
    </source>
</evidence>
<name>A0A0E9XBW6_ANGAN</name>
<dbReference type="EMBL" id="GBXM01009267">
    <property type="protein sequence ID" value="JAH99310.1"/>
    <property type="molecule type" value="Transcribed_RNA"/>
</dbReference>